<dbReference type="AlphaFoldDB" id="A0A8H7XYJ2"/>
<accession>A0A8H7XYJ2</accession>
<evidence type="ECO:0000313" key="2">
    <source>
        <dbReference type="EMBL" id="KAG5167789.1"/>
    </source>
</evidence>
<sequence>MENLPAIWVTNELKKKKALIDFLNKHGDNVPQIPNPPTNYRSDFILNSLSSRFISLARTAQQPDQIVVNVYCWPPTKQVIPNNTWLKAVRSLRFFMPYGEVVASTPLSCGWCYALDHPTGLCKYNDYGPSDDTSSSDLTSNNSITTARRRQYPAYTMREDVLATSRNARGARRGATGRGSGGRGTNGRARGRGI</sequence>
<organism evidence="2">
    <name type="scientific">Psilocybe cubensis</name>
    <name type="common">Psychedelic mushroom</name>
    <name type="synonym">Stropharia cubensis</name>
    <dbReference type="NCBI Taxonomy" id="181762"/>
    <lineage>
        <taxon>Eukaryota</taxon>
        <taxon>Fungi</taxon>
        <taxon>Dikarya</taxon>
        <taxon>Basidiomycota</taxon>
        <taxon>Agaricomycotina</taxon>
        <taxon>Agaricomycetes</taxon>
        <taxon>Agaricomycetidae</taxon>
        <taxon>Agaricales</taxon>
        <taxon>Agaricineae</taxon>
        <taxon>Strophariaceae</taxon>
        <taxon>Psilocybe</taxon>
    </lineage>
</organism>
<feature type="region of interest" description="Disordered" evidence="1">
    <location>
        <begin position="166"/>
        <end position="194"/>
    </location>
</feature>
<evidence type="ECO:0000256" key="1">
    <source>
        <dbReference type="SAM" id="MobiDB-lite"/>
    </source>
</evidence>
<comment type="caution">
    <text evidence="2">The sequence shown here is derived from an EMBL/GenBank/DDBJ whole genome shotgun (WGS) entry which is preliminary data.</text>
</comment>
<feature type="compositionally biased region" description="Gly residues" evidence="1">
    <location>
        <begin position="176"/>
        <end position="185"/>
    </location>
</feature>
<protein>
    <submittedName>
        <fullName evidence="2">Uncharacterized protein</fullName>
    </submittedName>
</protein>
<reference evidence="2" key="1">
    <citation type="submission" date="2021-02" db="EMBL/GenBank/DDBJ databases">
        <title>Psilocybe cubensis genome.</title>
        <authorList>
            <person name="Mckernan K.J."/>
            <person name="Crawford S."/>
            <person name="Trippe A."/>
            <person name="Kane L.T."/>
            <person name="Mclaughlin S."/>
        </authorList>
    </citation>
    <scope>NUCLEOTIDE SEQUENCE [LARGE SCALE GENOMIC DNA]</scope>
    <source>
        <strain evidence="2">MGC-MH-2018</strain>
    </source>
</reference>
<dbReference type="EMBL" id="JAFIQS010000006">
    <property type="protein sequence ID" value="KAG5167789.1"/>
    <property type="molecule type" value="Genomic_DNA"/>
</dbReference>
<proteinExistence type="predicted"/>
<name>A0A8H7XYJ2_PSICU</name>
<gene>
    <name evidence="2" type="ORF">JR316_006380</name>
</gene>